<feature type="region of interest" description="Disordered" evidence="6">
    <location>
        <begin position="303"/>
        <end position="388"/>
    </location>
</feature>
<evidence type="ECO:0000256" key="8">
    <source>
        <dbReference type="SAM" id="SignalP"/>
    </source>
</evidence>
<keyword evidence="4" id="KW-0325">Glycoprotein</keyword>
<keyword evidence="11" id="KW-1185">Reference proteome</keyword>
<dbReference type="PRINTS" id="PR00258">
    <property type="entry name" value="SPERACTRCPTR"/>
</dbReference>
<dbReference type="SUPFAM" id="SSF56487">
    <property type="entry name" value="SRCR-like"/>
    <property type="match status" value="2"/>
</dbReference>
<keyword evidence="1 8" id="KW-0732">Signal</keyword>
<feature type="transmembrane region" description="Helical" evidence="7">
    <location>
        <begin position="253"/>
        <end position="274"/>
    </location>
</feature>
<dbReference type="Pfam" id="PF00530">
    <property type="entry name" value="SRCR"/>
    <property type="match status" value="2"/>
</dbReference>
<dbReference type="PROSITE" id="PS50287">
    <property type="entry name" value="SRCR_2"/>
    <property type="match status" value="2"/>
</dbReference>
<dbReference type="InterPro" id="IPR036772">
    <property type="entry name" value="SRCR-like_dom_sf"/>
</dbReference>
<feature type="disulfide bond" evidence="5">
    <location>
        <begin position="97"/>
        <end position="107"/>
    </location>
</feature>
<evidence type="ECO:0000256" key="4">
    <source>
        <dbReference type="ARBA" id="ARBA00023180"/>
    </source>
</evidence>
<proteinExistence type="predicted"/>
<evidence type="ECO:0000256" key="6">
    <source>
        <dbReference type="SAM" id="MobiDB-lite"/>
    </source>
</evidence>
<evidence type="ECO:0000256" key="3">
    <source>
        <dbReference type="ARBA" id="ARBA00023157"/>
    </source>
</evidence>
<dbReference type="OrthoDB" id="547291at2759"/>
<feature type="disulfide bond" evidence="5">
    <location>
        <begin position="208"/>
        <end position="218"/>
    </location>
</feature>
<accession>A0A7M7LSS2</accession>
<reference evidence="10" key="2">
    <citation type="submission" date="2021-01" db="UniProtKB">
        <authorList>
            <consortium name="EnsemblMetazoa"/>
        </authorList>
    </citation>
    <scope>IDENTIFICATION</scope>
</reference>
<evidence type="ECO:0000259" key="9">
    <source>
        <dbReference type="PROSITE" id="PS50287"/>
    </source>
</evidence>
<keyword evidence="2" id="KW-0677">Repeat</keyword>
<dbReference type="Proteomes" id="UP000007110">
    <property type="component" value="Unassembled WGS sequence"/>
</dbReference>
<dbReference type="OMA" id="NIGMANE"/>
<evidence type="ECO:0000256" key="2">
    <source>
        <dbReference type="ARBA" id="ARBA00022737"/>
    </source>
</evidence>
<name>A0A7M7LSS2_STRPU</name>
<feature type="domain" description="SRCR" evidence="9">
    <location>
        <begin position="134"/>
        <end position="241"/>
    </location>
</feature>
<dbReference type="AlphaFoldDB" id="A0A7M7LSS2"/>
<dbReference type="PANTHER" id="PTHR48071:SF18">
    <property type="entry name" value="DELETED IN MALIGNANT BRAIN TUMORS 1 PROTEIN-RELATED"/>
    <property type="match status" value="1"/>
</dbReference>
<sequence>MVSRLGINAWKLVLISTLLSFCCYAQELDIRLFGGSGNYEGRVEVRVNGQWGTVCNETWDMDDATVVCRELGDRTAIKYDVMYGEGEGPILYTNSTCTGEEERLQDCPHEEPTVDVCQHTQDAGVQCSFKDVDLRLVGGLTPNEGRVEVYKKNTDGTGEWGRVCAGSEWDRNEANVVCRTVGYPNGAEASSGSFESGTGRVFIIDLECTGKENTVLGCEKANFGDLQGCPSDEVDATVVCISEVKTEELSKGAIAGIGVGFGLVIIMCCIFSLNCKCRPFWKKREVDETDVYAAASKVLSTTSNLKSESDTRQDSISDIDPNMFIFAPKNPPPGFGMSDASGTNGVLPNIDETKEPNGELTGSGKKEDSSSQDNHVTGDEQKPSTEGDHVAVSMTTEENEDDIHLYDDVELILGEGIDTHDEKESEVVTIDEQGGAYFKRESHDLDDHDYGEIVDNDNAEIVDNDDTELGGNDYLELVDNGNPEIVDNDNAEIVDNDYTELGGNDYLELVDNGNPEIVDNDNAEIVDNDDTEFGENDYLDPLDNRNPEIVDYAEIVDNANPVLRENDYLELVDNENPEIVENESVLTDQQAGGHSKTGMTDEDNDPSESFFRMELENSTLL</sequence>
<dbReference type="GeneID" id="100893720"/>
<comment type="caution">
    <text evidence="5">Lacks conserved residue(s) required for the propagation of feature annotation.</text>
</comment>
<evidence type="ECO:0000256" key="5">
    <source>
        <dbReference type="PROSITE-ProRule" id="PRU00196"/>
    </source>
</evidence>
<feature type="signal peptide" evidence="8">
    <location>
        <begin position="1"/>
        <end position="25"/>
    </location>
</feature>
<keyword evidence="7" id="KW-0472">Membrane</keyword>
<dbReference type="EnsemblMetazoa" id="XM_011666574">
    <property type="protein sequence ID" value="XP_011664876"/>
    <property type="gene ID" value="LOC100893720"/>
</dbReference>
<feature type="domain" description="SRCR" evidence="9">
    <location>
        <begin position="30"/>
        <end position="128"/>
    </location>
</feature>
<evidence type="ECO:0000256" key="7">
    <source>
        <dbReference type="SAM" id="Phobius"/>
    </source>
</evidence>
<dbReference type="SMART" id="SM00202">
    <property type="entry name" value="SR"/>
    <property type="match status" value="2"/>
</dbReference>
<dbReference type="InterPro" id="IPR001190">
    <property type="entry name" value="SRCR"/>
</dbReference>
<dbReference type="GO" id="GO:0016020">
    <property type="term" value="C:membrane"/>
    <property type="evidence" value="ECO:0007669"/>
    <property type="project" value="InterPro"/>
</dbReference>
<feature type="compositionally biased region" description="Basic and acidic residues" evidence="6">
    <location>
        <begin position="376"/>
        <end position="388"/>
    </location>
</feature>
<keyword evidence="3 5" id="KW-1015">Disulfide bond</keyword>
<keyword evidence="7" id="KW-1133">Transmembrane helix</keyword>
<dbReference type="RefSeq" id="XP_011664876.2">
    <property type="nucleotide sequence ID" value="XM_011666574.2"/>
</dbReference>
<dbReference type="InParanoid" id="A0A7M7LSS2"/>
<dbReference type="SUPFAM" id="SSF69349">
    <property type="entry name" value="Phage fibre proteins"/>
    <property type="match status" value="1"/>
</dbReference>
<organism evidence="10 11">
    <name type="scientific">Strongylocentrotus purpuratus</name>
    <name type="common">Purple sea urchin</name>
    <dbReference type="NCBI Taxonomy" id="7668"/>
    <lineage>
        <taxon>Eukaryota</taxon>
        <taxon>Metazoa</taxon>
        <taxon>Echinodermata</taxon>
        <taxon>Eleutherozoa</taxon>
        <taxon>Echinozoa</taxon>
        <taxon>Echinoidea</taxon>
        <taxon>Euechinoidea</taxon>
        <taxon>Echinacea</taxon>
        <taxon>Camarodonta</taxon>
        <taxon>Echinidea</taxon>
        <taxon>Strongylocentrotidae</taxon>
        <taxon>Strongylocentrotus</taxon>
    </lineage>
</organism>
<dbReference type="FunFam" id="3.10.250.10:FF:000004">
    <property type="entry name" value="Scavenger receptor cysteine-rich type 1 protein M130"/>
    <property type="match status" value="1"/>
</dbReference>
<feature type="region of interest" description="Disordered" evidence="6">
    <location>
        <begin position="580"/>
        <end position="609"/>
    </location>
</feature>
<keyword evidence="7" id="KW-0812">Transmembrane</keyword>
<evidence type="ECO:0000313" key="10">
    <source>
        <dbReference type="EnsemblMetazoa" id="XP_011664876"/>
    </source>
</evidence>
<protein>
    <recommendedName>
        <fullName evidence="9">SRCR domain-containing protein</fullName>
    </recommendedName>
</protein>
<dbReference type="PANTHER" id="PTHR48071">
    <property type="entry name" value="SRCR DOMAIN-CONTAINING PROTEIN"/>
    <property type="match status" value="1"/>
</dbReference>
<evidence type="ECO:0000313" key="11">
    <source>
        <dbReference type="Proteomes" id="UP000007110"/>
    </source>
</evidence>
<dbReference type="KEGG" id="spu:100893720"/>
<dbReference type="PROSITE" id="PS00420">
    <property type="entry name" value="SRCR_1"/>
    <property type="match status" value="1"/>
</dbReference>
<dbReference type="FunFam" id="3.10.250.10:FF:000011">
    <property type="entry name" value="Scavenger receptor class A member 5"/>
    <property type="match status" value="1"/>
</dbReference>
<evidence type="ECO:0000256" key="1">
    <source>
        <dbReference type="ARBA" id="ARBA00022729"/>
    </source>
</evidence>
<reference evidence="11" key="1">
    <citation type="submission" date="2015-02" db="EMBL/GenBank/DDBJ databases">
        <title>Genome sequencing for Strongylocentrotus purpuratus.</title>
        <authorList>
            <person name="Murali S."/>
            <person name="Liu Y."/>
            <person name="Vee V."/>
            <person name="English A."/>
            <person name="Wang M."/>
            <person name="Skinner E."/>
            <person name="Han Y."/>
            <person name="Muzny D.M."/>
            <person name="Worley K.C."/>
            <person name="Gibbs R.A."/>
        </authorList>
    </citation>
    <scope>NUCLEOTIDE SEQUENCE</scope>
</reference>
<feature type="chain" id="PRO_5029810169" description="SRCR domain-containing protein" evidence="8">
    <location>
        <begin position="26"/>
        <end position="621"/>
    </location>
</feature>
<dbReference type="Gene3D" id="3.10.250.10">
    <property type="entry name" value="SRCR-like domain"/>
    <property type="match status" value="2"/>
</dbReference>